<dbReference type="RefSeq" id="WP_199749361.1">
    <property type="nucleotide sequence ID" value="NZ_CBCSDC010000030.1"/>
</dbReference>
<dbReference type="EMBL" id="VLKI01000001">
    <property type="protein sequence ID" value="TWH91162.1"/>
    <property type="molecule type" value="Genomic_DNA"/>
</dbReference>
<proteinExistence type="predicted"/>
<dbReference type="AlphaFoldDB" id="A0A562K6W7"/>
<evidence type="ECO:0000313" key="1">
    <source>
        <dbReference type="EMBL" id="TWH91162.1"/>
    </source>
</evidence>
<reference evidence="1 2" key="1">
    <citation type="journal article" date="2015" name="Stand. Genomic Sci.">
        <title>Genomic Encyclopedia of Bacterial and Archaeal Type Strains, Phase III: the genomes of soil and plant-associated and newly described type strains.</title>
        <authorList>
            <person name="Whitman W.B."/>
            <person name="Woyke T."/>
            <person name="Klenk H.P."/>
            <person name="Zhou Y."/>
            <person name="Lilburn T.G."/>
            <person name="Beck B.J."/>
            <person name="De Vos P."/>
            <person name="Vandamme P."/>
            <person name="Eisen J.A."/>
            <person name="Garrity G."/>
            <person name="Hugenholtz P."/>
            <person name="Kyrpides N.C."/>
        </authorList>
    </citation>
    <scope>NUCLEOTIDE SEQUENCE [LARGE SCALE GENOMIC DNA]</scope>
    <source>
        <strain evidence="1 2">CGMCC 1.10115</strain>
    </source>
</reference>
<gene>
    <name evidence="1" type="ORF">IQ19_00616</name>
</gene>
<organism evidence="1 2">
    <name type="scientific">Cytobacillus oceanisediminis</name>
    <dbReference type="NCBI Taxonomy" id="665099"/>
    <lineage>
        <taxon>Bacteria</taxon>
        <taxon>Bacillati</taxon>
        <taxon>Bacillota</taxon>
        <taxon>Bacilli</taxon>
        <taxon>Bacillales</taxon>
        <taxon>Bacillaceae</taxon>
        <taxon>Cytobacillus</taxon>
    </lineage>
</organism>
<sequence length="50" mass="5689">MVGQSEYLLFLRELGRLHIDLQNCSDTQVCIDISQDILLLQKALDLTAIQ</sequence>
<keyword evidence="2" id="KW-1185">Reference proteome</keyword>
<name>A0A562K6W7_9BACI</name>
<protein>
    <submittedName>
        <fullName evidence="1">Uncharacterized protein</fullName>
    </submittedName>
</protein>
<dbReference type="Proteomes" id="UP000318667">
    <property type="component" value="Unassembled WGS sequence"/>
</dbReference>
<accession>A0A562K6W7</accession>
<evidence type="ECO:0000313" key="2">
    <source>
        <dbReference type="Proteomes" id="UP000318667"/>
    </source>
</evidence>
<comment type="caution">
    <text evidence="1">The sequence shown here is derived from an EMBL/GenBank/DDBJ whole genome shotgun (WGS) entry which is preliminary data.</text>
</comment>
<dbReference type="GeneID" id="65406796"/>